<sequence>MIKQPSPCVSTRPISNKGSTTSSTATSSWAPPIK</sequence>
<organism evidence="2 4">
    <name type="scientific">Adineta steineri</name>
    <dbReference type="NCBI Taxonomy" id="433720"/>
    <lineage>
        <taxon>Eukaryota</taxon>
        <taxon>Metazoa</taxon>
        <taxon>Spiralia</taxon>
        <taxon>Gnathifera</taxon>
        <taxon>Rotifera</taxon>
        <taxon>Eurotatoria</taxon>
        <taxon>Bdelloidea</taxon>
        <taxon>Adinetida</taxon>
        <taxon>Adinetidae</taxon>
        <taxon>Adineta</taxon>
    </lineage>
</organism>
<feature type="non-terminal residue" evidence="2">
    <location>
        <position position="34"/>
    </location>
</feature>
<protein>
    <submittedName>
        <fullName evidence="2">Uncharacterized protein</fullName>
    </submittedName>
</protein>
<gene>
    <name evidence="3" type="ORF">OKA104_LOCUS53201</name>
    <name evidence="2" type="ORF">VCS650_LOCUS43598</name>
</gene>
<feature type="compositionally biased region" description="Low complexity" evidence="1">
    <location>
        <begin position="19"/>
        <end position="28"/>
    </location>
</feature>
<evidence type="ECO:0000256" key="1">
    <source>
        <dbReference type="SAM" id="MobiDB-lite"/>
    </source>
</evidence>
<comment type="caution">
    <text evidence="2">The sequence shown here is derived from an EMBL/GenBank/DDBJ whole genome shotgun (WGS) entry which is preliminary data.</text>
</comment>
<evidence type="ECO:0000313" key="2">
    <source>
        <dbReference type="EMBL" id="CAF1528556.1"/>
    </source>
</evidence>
<dbReference type="Proteomes" id="UP000663881">
    <property type="component" value="Unassembled WGS sequence"/>
</dbReference>
<dbReference type="AlphaFoldDB" id="A0A815V809"/>
<name>A0A815V809_9BILA</name>
<dbReference type="Proteomes" id="UP000663891">
    <property type="component" value="Unassembled WGS sequence"/>
</dbReference>
<proteinExistence type="predicted"/>
<dbReference type="EMBL" id="CAJOAY010032590">
    <property type="protein sequence ID" value="CAF4433254.1"/>
    <property type="molecule type" value="Genomic_DNA"/>
</dbReference>
<feature type="region of interest" description="Disordered" evidence="1">
    <location>
        <begin position="1"/>
        <end position="34"/>
    </location>
</feature>
<evidence type="ECO:0000313" key="4">
    <source>
        <dbReference type="Proteomes" id="UP000663891"/>
    </source>
</evidence>
<evidence type="ECO:0000313" key="3">
    <source>
        <dbReference type="EMBL" id="CAF4433254.1"/>
    </source>
</evidence>
<accession>A0A815V809</accession>
<feature type="compositionally biased region" description="Polar residues" evidence="1">
    <location>
        <begin position="7"/>
        <end position="18"/>
    </location>
</feature>
<reference evidence="2" key="1">
    <citation type="submission" date="2021-02" db="EMBL/GenBank/DDBJ databases">
        <authorList>
            <person name="Nowell W R."/>
        </authorList>
    </citation>
    <scope>NUCLEOTIDE SEQUENCE</scope>
</reference>
<dbReference type="EMBL" id="CAJNON010004051">
    <property type="protein sequence ID" value="CAF1528556.1"/>
    <property type="molecule type" value="Genomic_DNA"/>
</dbReference>